<reference evidence="4" key="1">
    <citation type="journal article" date="2019" name="Int. J. Syst. Evol. Microbiol.">
        <title>The Global Catalogue of Microorganisms (GCM) 10K type strain sequencing project: providing services to taxonomists for standard genome sequencing and annotation.</title>
        <authorList>
            <consortium name="The Broad Institute Genomics Platform"/>
            <consortium name="The Broad Institute Genome Sequencing Center for Infectious Disease"/>
            <person name="Wu L."/>
            <person name="Ma J."/>
        </authorList>
    </citation>
    <scope>NUCLEOTIDE SEQUENCE [LARGE SCALE GENOMIC DNA]</scope>
    <source>
        <strain evidence="4">CGMCC 4.7317</strain>
    </source>
</reference>
<dbReference type="SUPFAM" id="SSF50475">
    <property type="entry name" value="FMN-binding split barrel"/>
    <property type="match status" value="1"/>
</dbReference>
<name>A0ABW1T5V5_9ACTN</name>
<gene>
    <name evidence="3" type="ORF">ACFQGU_15440</name>
</gene>
<dbReference type="InterPro" id="IPR012349">
    <property type="entry name" value="Split_barrel_FMN-bd"/>
</dbReference>
<dbReference type="EMBL" id="JBHSTI010000009">
    <property type="protein sequence ID" value="MFC6239272.1"/>
    <property type="molecule type" value="Genomic_DNA"/>
</dbReference>
<keyword evidence="4" id="KW-1185">Reference proteome</keyword>
<evidence type="ECO:0000256" key="1">
    <source>
        <dbReference type="ARBA" id="ARBA00023002"/>
    </source>
</evidence>
<feature type="domain" description="Flavin reductase like" evidence="2">
    <location>
        <begin position="24"/>
        <end position="166"/>
    </location>
</feature>
<dbReference type="PANTHER" id="PTHR30466:SF1">
    <property type="entry name" value="FMN REDUCTASE (NADH) RUTF"/>
    <property type="match status" value="1"/>
</dbReference>
<keyword evidence="1 3" id="KW-0560">Oxidoreductase</keyword>
<organism evidence="3 4">
    <name type="scientific">Longivirga aurantiaca</name>
    <dbReference type="NCBI Taxonomy" id="1837743"/>
    <lineage>
        <taxon>Bacteria</taxon>
        <taxon>Bacillati</taxon>
        <taxon>Actinomycetota</taxon>
        <taxon>Actinomycetes</taxon>
        <taxon>Sporichthyales</taxon>
        <taxon>Sporichthyaceae</taxon>
        <taxon>Longivirga</taxon>
    </lineage>
</organism>
<dbReference type="SMART" id="SM00903">
    <property type="entry name" value="Flavin_Reduct"/>
    <property type="match status" value="1"/>
</dbReference>
<accession>A0ABW1T5V5</accession>
<dbReference type="InterPro" id="IPR002563">
    <property type="entry name" value="Flavin_Rdtase-like_dom"/>
</dbReference>
<dbReference type="InterPro" id="IPR050268">
    <property type="entry name" value="NADH-dep_flavin_reductase"/>
</dbReference>
<evidence type="ECO:0000313" key="3">
    <source>
        <dbReference type="EMBL" id="MFC6239272.1"/>
    </source>
</evidence>
<dbReference type="EC" id="1.-.-.-" evidence="3"/>
<proteinExistence type="predicted"/>
<evidence type="ECO:0000313" key="4">
    <source>
        <dbReference type="Proteomes" id="UP001596138"/>
    </source>
</evidence>
<comment type="caution">
    <text evidence="3">The sequence shown here is derived from an EMBL/GenBank/DDBJ whole genome shotgun (WGS) entry which is preliminary data.</text>
</comment>
<evidence type="ECO:0000259" key="2">
    <source>
        <dbReference type="SMART" id="SM00903"/>
    </source>
</evidence>
<dbReference type="Proteomes" id="UP001596138">
    <property type="component" value="Unassembled WGS sequence"/>
</dbReference>
<protein>
    <submittedName>
        <fullName evidence="3">Flavin reductase family protein</fullName>
        <ecNumber evidence="3">1.-.-.-</ecNumber>
    </submittedName>
</protein>
<dbReference type="Pfam" id="PF01613">
    <property type="entry name" value="Flavin_Reduct"/>
    <property type="match status" value="1"/>
</dbReference>
<sequence>MMAATPVETDAGGDSVTVRFRDAMGQVAAPVCVVTILDDAHPYGTTVSAFMSLSMAPPMLLLSLDNTSRLLSRISFGSRLGVNILATDQQALASRFASKIDDKFDGVDWFLDADAPRFDSVHAWVCLDVREIIAGGDHRVILGEVVAAEALEGFQPLTYHRRTFGTHAAL</sequence>
<dbReference type="Gene3D" id="2.30.110.10">
    <property type="entry name" value="Electron Transport, Fmn-binding Protein, Chain A"/>
    <property type="match status" value="1"/>
</dbReference>
<dbReference type="RefSeq" id="WP_386768413.1">
    <property type="nucleotide sequence ID" value="NZ_JBHSTI010000009.1"/>
</dbReference>
<dbReference type="PANTHER" id="PTHR30466">
    <property type="entry name" value="FLAVIN REDUCTASE"/>
    <property type="match status" value="1"/>
</dbReference>
<dbReference type="GO" id="GO:0016491">
    <property type="term" value="F:oxidoreductase activity"/>
    <property type="evidence" value="ECO:0007669"/>
    <property type="project" value="UniProtKB-KW"/>
</dbReference>